<evidence type="ECO:0000256" key="3">
    <source>
        <dbReference type="ARBA" id="ARBA00011245"/>
    </source>
</evidence>
<dbReference type="NCBIfam" id="NF001140">
    <property type="entry name" value="PRK00147.1"/>
    <property type="match status" value="1"/>
</dbReference>
<dbReference type="PANTHER" id="PTHR30307">
    <property type="entry name" value="S-ADENOSYLMETHIONINE:TRNA RIBOSYLTRANSFERASE-ISOMERASE"/>
    <property type="match status" value="1"/>
</dbReference>
<dbReference type="Proteomes" id="UP000377798">
    <property type="component" value="Unassembled WGS sequence"/>
</dbReference>
<comment type="catalytic activity">
    <reaction evidence="8 13">
        <text>7-aminomethyl-7-carbaguanosine(34) in tRNA + S-adenosyl-L-methionine = epoxyqueuosine(34) in tRNA + adenine + L-methionine + 2 H(+)</text>
        <dbReference type="Rhea" id="RHEA:32155"/>
        <dbReference type="Rhea" id="RHEA-COMP:10342"/>
        <dbReference type="Rhea" id="RHEA-COMP:18582"/>
        <dbReference type="ChEBI" id="CHEBI:15378"/>
        <dbReference type="ChEBI" id="CHEBI:16708"/>
        <dbReference type="ChEBI" id="CHEBI:57844"/>
        <dbReference type="ChEBI" id="CHEBI:59789"/>
        <dbReference type="ChEBI" id="CHEBI:82833"/>
        <dbReference type="ChEBI" id="CHEBI:194443"/>
        <dbReference type="EC" id="2.4.99.17"/>
    </reaction>
</comment>
<keyword evidence="5 13" id="KW-0808">Transferase</keyword>
<evidence type="ECO:0000313" key="14">
    <source>
        <dbReference type="EMBL" id="VFB16319.1"/>
    </source>
</evidence>
<evidence type="ECO:0000313" key="15">
    <source>
        <dbReference type="Proteomes" id="UP000377798"/>
    </source>
</evidence>
<dbReference type="NCBIfam" id="TIGR00113">
    <property type="entry name" value="queA"/>
    <property type="match status" value="1"/>
</dbReference>
<dbReference type="InterPro" id="IPR003699">
    <property type="entry name" value="QueA"/>
</dbReference>
<evidence type="ECO:0000256" key="4">
    <source>
        <dbReference type="ARBA" id="ARBA00022490"/>
    </source>
</evidence>
<dbReference type="FunFam" id="3.40.1780.10:FF:000001">
    <property type="entry name" value="S-adenosylmethionine:tRNA ribosyltransferase-isomerase"/>
    <property type="match status" value="1"/>
</dbReference>
<dbReference type="UniPathway" id="UPA00392"/>
<dbReference type="AlphaFoldDB" id="A0A8H2QY11"/>
<keyword evidence="4 13" id="KW-0963">Cytoplasm</keyword>
<evidence type="ECO:0000256" key="8">
    <source>
        <dbReference type="ARBA" id="ARBA00052751"/>
    </source>
</evidence>
<evidence type="ECO:0000256" key="7">
    <source>
        <dbReference type="ARBA" id="ARBA00022785"/>
    </source>
</evidence>
<dbReference type="GO" id="GO:0005737">
    <property type="term" value="C:cytoplasm"/>
    <property type="evidence" value="ECO:0007669"/>
    <property type="project" value="UniProtKB-SubCell"/>
</dbReference>
<organism evidence="14 15">
    <name type="scientific">Urinicoccus massiliensis</name>
    <dbReference type="NCBI Taxonomy" id="1723382"/>
    <lineage>
        <taxon>Bacteria</taxon>
        <taxon>Bacillati</taxon>
        <taxon>Bacillota</taxon>
        <taxon>Tissierellia</taxon>
        <taxon>Tissierellales</taxon>
        <taxon>Peptoniphilaceae</taxon>
        <taxon>Urinicoccus</taxon>
    </lineage>
</organism>
<dbReference type="RefSeq" id="WP_131748913.1">
    <property type="nucleotide sequence ID" value="NZ_CAACYI010000001.1"/>
</dbReference>
<evidence type="ECO:0000256" key="2">
    <source>
        <dbReference type="ARBA" id="ARBA00004691"/>
    </source>
</evidence>
<proteinExistence type="inferred from homology"/>
<comment type="subunit">
    <text evidence="3 13">Monomer.</text>
</comment>
<keyword evidence="14" id="KW-0413">Isomerase</keyword>
<protein>
    <recommendedName>
        <fullName evidence="11 13">S-adenosylmethionine:tRNA ribosyltransferase-isomerase</fullName>
        <ecNumber evidence="10 13">2.4.99.17</ecNumber>
    </recommendedName>
    <alternativeName>
        <fullName evidence="12 13">Queuosine biosynthesis protein QueA</fullName>
    </alternativeName>
</protein>
<dbReference type="SUPFAM" id="SSF111337">
    <property type="entry name" value="QueA-like"/>
    <property type="match status" value="1"/>
</dbReference>
<keyword evidence="15" id="KW-1185">Reference proteome</keyword>
<evidence type="ECO:0000256" key="10">
    <source>
        <dbReference type="ARBA" id="ARBA00066503"/>
    </source>
</evidence>
<dbReference type="GO" id="GO:0051075">
    <property type="term" value="F:S-adenosylmethionine:tRNA ribosyltransferase-isomerase activity"/>
    <property type="evidence" value="ECO:0007669"/>
    <property type="project" value="UniProtKB-EC"/>
</dbReference>
<evidence type="ECO:0000256" key="6">
    <source>
        <dbReference type="ARBA" id="ARBA00022691"/>
    </source>
</evidence>
<reference evidence="14 15" key="1">
    <citation type="submission" date="2019-02" db="EMBL/GenBank/DDBJ databases">
        <authorList>
            <consortium name="Pathogen Informatics"/>
        </authorList>
    </citation>
    <scope>NUCLEOTIDE SEQUENCE [LARGE SCALE GENOMIC DNA]</scope>
    <source>
        <strain evidence="14 15">3012STDY7089603</strain>
    </source>
</reference>
<dbReference type="PANTHER" id="PTHR30307:SF0">
    <property type="entry name" value="S-ADENOSYLMETHIONINE:TRNA RIBOSYLTRANSFERASE-ISOMERASE"/>
    <property type="match status" value="1"/>
</dbReference>
<dbReference type="Gene3D" id="2.40.10.240">
    <property type="entry name" value="QueA-like"/>
    <property type="match status" value="1"/>
</dbReference>
<evidence type="ECO:0000256" key="1">
    <source>
        <dbReference type="ARBA" id="ARBA00004496"/>
    </source>
</evidence>
<gene>
    <name evidence="13 14" type="primary">queA</name>
    <name evidence="14" type="ORF">NCTC13150_00841</name>
</gene>
<accession>A0A8H2QY11</accession>
<evidence type="ECO:0000256" key="13">
    <source>
        <dbReference type="HAMAP-Rule" id="MF_00113"/>
    </source>
</evidence>
<evidence type="ECO:0000256" key="11">
    <source>
        <dbReference type="ARBA" id="ARBA00069325"/>
    </source>
</evidence>
<dbReference type="EC" id="2.4.99.17" evidence="10 13"/>
<name>A0A8H2QY11_9FIRM</name>
<dbReference type="InterPro" id="IPR042118">
    <property type="entry name" value="QueA_dom1"/>
</dbReference>
<keyword evidence="6 13" id="KW-0949">S-adenosyl-L-methionine</keyword>
<dbReference type="InterPro" id="IPR036100">
    <property type="entry name" value="QueA_sf"/>
</dbReference>
<comment type="function">
    <text evidence="13">Transfers and isomerizes the ribose moiety from AdoMet to the 7-aminomethyl group of 7-deazaguanine (preQ1-tRNA) to give epoxyqueuosine (oQ-tRNA).</text>
</comment>
<comment type="pathway">
    <text evidence="2 13">tRNA modification; tRNA-queuosine biosynthesis.</text>
</comment>
<evidence type="ECO:0000256" key="5">
    <source>
        <dbReference type="ARBA" id="ARBA00022679"/>
    </source>
</evidence>
<comment type="subcellular location">
    <subcellularLocation>
        <location evidence="1 13">Cytoplasm</location>
    </subcellularLocation>
</comment>
<evidence type="ECO:0000256" key="12">
    <source>
        <dbReference type="ARBA" id="ARBA00076160"/>
    </source>
</evidence>
<sequence length="345" mass="39227">MKTSDFNYDLDESFIAQHPISPRDHAKLMLVSRNSKEIQHKIFYDILDELRPGDVLVVNDTRVRPARLYGHRKGKEEEIEVLLLKPLNAKVWECLVKPGKKMKLGTEIYFQDILKGTVVGITEDGSRHISFEIKGTEQDIEKVFEEIGQMPLPPYIKEKLDRQEEYQTVYSKYIGSAAAPTAGLHFTQDLLKKIGEKGVKIVPITLHVGLGTFRPVSVDNVENHHMHSELCLVSDQAAEEINKAKAEGRRVIAVGTTSMRTLESMAEDGKLTSGHKWTDIFIYPGFNFQIVDGLITNFHLPQSTLLMLVSAFSSKEIILHAYEEAKKNNYRFFSFGDAMFIRKDD</sequence>
<comment type="similarity">
    <text evidence="9 13">Belongs to the QueA family.</text>
</comment>
<evidence type="ECO:0000256" key="9">
    <source>
        <dbReference type="ARBA" id="ARBA00061210"/>
    </source>
</evidence>
<dbReference type="FunFam" id="2.40.10.240:FF:000002">
    <property type="entry name" value="S-adenosylmethionine:tRNA ribosyltransferase-isomerase"/>
    <property type="match status" value="1"/>
</dbReference>
<dbReference type="GO" id="GO:0008616">
    <property type="term" value="P:tRNA queuosine(34) biosynthetic process"/>
    <property type="evidence" value="ECO:0007669"/>
    <property type="project" value="UniProtKB-UniRule"/>
</dbReference>
<comment type="caution">
    <text evidence="14">The sequence shown here is derived from an EMBL/GenBank/DDBJ whole genome shotgun (WGS) entry which is preliminary data.</text>
</comment>
<dbReference type="InterPro" id="IPR042119">
    <property type="entry name" value="QueA_dom2"/>
</dbReference>
<dbReference type="EMBL" id="CAACYI010000001">
    <property type="protein sequence ID" value="VFB16319.1"/>
    <property type="molecule type" value="Genomic_DNA"/>
</dbReference>
<keyword evidence="7 13" id="KW-0671">Queuosine biosynthesis</keyword>
<dbReference type="HAMAP" id="MF_00113">
    <property type="entry name" value="QueA"/>
    <property type="match status" value="1"/>
</dbReference>
<dbReference type="Gene3D" id="3.40.1780.10">
    <property type="entry name" value="QueA-like"/>
    <property type="match status" value="1"/>
</dbReference>
<dbReference type="Pfam" id="PF02547">
    <property type="entry name" value="Queuosine_synth"/>
    <property type="match status" value="1"/>
</dbReference>